<dbReference type="InterPro" id="IPR036388">
    <property type="entry name" value="WH-like_DNA-bd_sf"/>
</dbReference>
<dbReference type="Gene3D" id="1.10.10.10">
    <property type="entry name" value="Winged helix-like DNA-binding domain superfamily/Winged helix DNA-binding domain"/>
    <property type="match status" value="1"/>
</dbReference>
<reference evidence="6 7" key="1">
    <citation type="submission" date="2018-04" db="EMBL/GenBank/DDBJ databases">
        <title>Thalassorhabdus spongiae gen. nov., sp. nov., isolated from a marine sponge in South-West Iceland.</title>
        <authorList>
            <person name="Knobloch S."/>
            <person name="Daussin A."/>
            <person name="Johannsson R."/>
            <person name="Marteinsson V.T."/>
        </authorList>
    </citation>
    <scope>NUCLEOTIDE SEQUENCE [LARGE SCALE GENOMIC DNA]</scope>
    <source>
        <strain evidence="6 7">Hp12</strain>
    </source>
</reference>
<keyword evidence="2" id="KW-0805">Transcription regulation</keyword>
<dbReference type="Gene3D" id="3.40.190.10">
    <property type="entry name" value="Periplasmic binding protein-like II"/>
    <property type="match status" value="2"/>
</dbReference>
<dbReference type="RefSeq" id="WP_116685994.1">
    <property type="nucleotide sequence ID" value="NZ_CAWNYD010000001.1"/>
</dbReference>
<dbReference type="PRINTS" id="PR00039">
    <property type="entry name" value="HTHLYSR"/>
</dbReference>
<dbReference type="PROSITE" id="PS50931">
    <property type="entry name" value="HTH_LYSR"/>
    <property type="match status" value="1"/>
</dbReference>
<evidence type="ECO:0000256" key="4">
    <source>
        <dbReference type="ARBA" id="ARBA00023163"/>
    </source>
</evidence>
<dbReference type="EMBL" id="QDDL01000001">
    <property type="protein sequence ID" value="PVZ72408.1"/>
    <property type="molecule type" value="Genomic_DNA"/>
</dbReference>
<evidence type="ECO:0000259" key="5">
    <source>
        <dbReference type="PROSITE" id="PS50931"/>
    </source>
</evidence>
<dbReference type="InterPro" id="IPR036390">
    <property type="entry name" value="WH_DNA-bd_sf"/>
</dbReference>
<dbReference type="InterPro" id="IPR005119">
    <property type="entry name" value="LysR_subst-bd"/>
</dbReference>
<dbReference type="GO" id="GO:0003700">
    <property type="term" value="F:DNA-binding transcription factor activity"/>
    <property type="evidence" value="ECO:0007669"/>
    <property type="project" value="InterPro"/>
</dbReference>
<protein>
    <recommendedName>
        <fullName evidence="5">HTH lysR-type domain-containing protein</fullName>
    </recommendedName>
</protein>
<comment type="similarity">
    <text evidence="1">Belongs to the LysR transcriptional regulatory family.</text>
</comment>
<dbReference type="AlphaFoldDB" id="A0A2V1H584"/>
<proteinExistence type="inferred from homology"/>
<dbReference type="InterPro" id="IPR000847">
    <property type="entry name" value="LysR_HTH_N"/>
</dbReference>
<dbReference type="Proteomes" id="UP000244906">
    <property type="component" value="Unassembled WGS sequence"/>
</dbReference>
<keyword evidence="3" id="KW-0238">DNA-binding</keyword>
<accession>A0A2V1H584</accession>
<keyword evidence="7" id="KW-1185">Reference proteome</keyword>
<comment type="caution">
    <text evidence="6">The sequence shown here is derived from an EMBL/GenBank/DDBJ whole genome shotgun (WGS) entry which is preliminary data.</text>
</comment>
<keyword evidence="4" id="KW-0804">Transcription</keyword>
<dbReference type="OrthoDB" id="6787458at2"/>
<feature type="domain" description="HTH lysR-type" evidence="5">
    <location>
        <begin position="6"/>
        <end position="63"/>
    </location>
</feature>
<dbReference type="SUPFAM" id="SSF53850">
    <property type="entry name" value="Periplasmic binding protein-like II"/>
    <property type="match status" value="1"/>
</dbReference>
<dbReference type="GO" id="GO:0043565">
    <property type="term" value="F:sequence-specific DNA binding"/>
    <property type="evidence" value="ECO:0007669"/>
    <property type="project" value="TreeGrafter"/>
</dbReference>
<evidence type="ECO:0000313" key="6">
    <source>
        <dbReference type="EMBL" id="PVZ72408.1"/>
    </source>
</evidence>
<evidence type="ECO:0000313" key="7">
    <source>
        <dbReference type="Proteomes" id="UP000244906"/>
    </source>
</evidence>
<dbReference type="PANTHER" id="PTHR30537">
    <property type="entry name" value="HTH-TYPE TRANSCRIPTIONAL REGULATOR"/>
    <property type="match status" value="1"/>
</dbReference>
<evidence type="ECO:0000256" key="3">
    <source>
        <dbReference type="ARBA" id="ARBA00023125"/>
    </source>
</evidence>
<gene>
    <name evidence="6" type="ORF">DC094_05225</name>
</gene>
<evidence type="ECO:0000256" key="2">
    <source>
        <dbReference type="ARBA" id="ARBA00023015"/>
    </source>
</evidence>
<evidence type="ECO:0000256" key="1">
    <source>
        <dbReference type="ARBA" id="ARBA00009437"/>
    </source>
</evidence>
<dbReference type="InterPro" id="IPR058163">
    <property type="entry name" value="LysR-type_TF_proteobact-type"/>
</dbReference>
<dbReference type="PANTHER" id="PTHR30537:SF26">
    <property type="entry name" value="GLYCINE CLEAVAGE SYSTEM TRANSCRIPTIONAL ACTIVATOR"/>
    <property type="match status" value="1"/>
</dbReference>
<sequence>MSKRLPSLHALQAFEVAASSGSFKIAAEKLAVTPTAVSHQIRSLEKQLGISLFIRSNKGVVLSAEGVQIAPVLRQAFSEIYRVIEHVTDSKKRLVLSTTPAFASQVLGPLLVDFYQQYPDYEIAIQTETRQCDLKSDASLDFAIRYSGKDILGLDRYHLLDESFSAYLAPFTSCTDELPFIHTLWQQSVLENVNWQNWNRQANDRVANRRVIGFSEEEQVLQAGLSGKGIVLVSSILVAYYLEKKLLVPFYKDTMLPGGCYQLYCRENDLKKKDILIFLSWLKTALSDLR</sequence>
<dbReference type="Pfam" id="PF00126">
    <property type="entry name" value="HTH_1"/>
    <property type="match status" value="1"/>
</dbReference>
<dbReference type="Pfam" id="PF03466">
    <property type="entry name" value="LysR_substrate"/>
    <property type="match status" value="1"/>
</dbReference>
<dbReference type="SUPFAM" id="SSF46785">
    <property type="entry name" value="Winged helix' DNA-binding domain"/>
    <property type="match status" value="1"/>
</dbReference>
<name>A0A2V1H584_9GAMM</name>
<organism evidence="6 7">
    <name type="scientific">Pelagibaculum spongiae</name>
    <dbReference type="NCBI Taxonomy" id="2080658"/>
    <lineage>
        <taxon>Bacteria</taxon>
        <taxon>Pseudomonadati</taxon>
        <taxon>Pseudomonadota</taxon>
        <taxon>Gammaproteobacteria</taxon>
        <taxon>Oceanospirillales</taxon>
        <taxon>Pelagibaculum</taxon>
    </lineage>
</organism>
<dbReference type="GO" id="GO:0006351">
    <property type="term" value="P:DNA-templated transcription"/>
    <property type="evidence" value="ECO:0007669"/>
    <property type="project" value="TreeGrafter"/>
</dbReference>